<dbReference type="InterPro" id="IPR049053">
    <property type="entry name" value="AFCA-like_C"/>
</dbReference>
<dbReference type="Pfam" id="PF21307">
    <property type="entry name" value="Glyco_hydro_95_C"/>
    <property type="match status" value="1"/>
</dbReference>
<evidence type="ECO:0000313" key="5">
    <source>
        <dbReference type="EMBL" id="PZP48923.1"/>
    </source>
</evidence>
<sequence length="952" mass="108043">MLYLNRKAYGLLNLKWLLLLFLIVLNFYANSQTQNGLLWYDKPAKQWTDALPIGNGRLGAMIFGDPQLEHLQLNESTLWTGEPNNNARKGAYKYLPKIRELLANGEQKEAEDLAQKEFMGVRSNEEHYGEQCIVWLNHVRKDTVQYINDTNLYKSEIQLPMLNGWEREGLDGVDGAIWFRVEFNLPKSLLGKDLKLYLGKIRDDDYTYVNGHLIGETKGQLVKREYIVSSKFLKEGKNSINIQVINWNDKGGFNGTKDGRKLFVLFPVENNKDTISLGNEWSYTIQNQDVPNFPKYEADYQPFGDVYFRFPTIKNTIHYKRSLDIEQSLANVFFKENGVQYKRTYFASNPDQTIVAHFTANKKNSINFSTVVNSPHNSTHVKALNGNVLQMTVKVKNGKLWGVANLYVKTMGGSIKLDGDSLLVQDADEATIYLVAATNYKTYNDISGDPVKLCEQYWGEIKSKSYATILSDHIKDYQKLYKSFSVGFSAKDFANSNLPTDERILQYSVSKDPNLIALYAQYGRYLLISSSRENSPLPANLQGIWNDQLNPSWGSKYTTNINLEMNYWPADPLNLSSCETPLFNMIQDLTKTGSIVAKEHYNLDGWVLHHNTDIWKATAPINASNHGIWVTGSAWLCQAIWDHFLFTRDTSFLKRMYPAIKEAATFYSVFLIKDEKTGFFISSPSNSPEHGGLVAGPTMDHQMIRSLFRNYISASTILGKKDQKLTDLVKAQLLQIAPNKIGKYGQLQEWMDDVDDPKDQHRHISHIWGVFPGADITFKDSSLMKAAKISMKMRGDSGTGWSTAWKLNVWARMKDGNHALKMIDLLLSPADREDLPERGGIYRNMMDAHPPFQIDGNFGGAAGIVEMLVQSQNDYIELLPALPDSLPSGFVNGVKARGDVELNIEWEKNALSKLVVKATYNGKYTFVYKGKMLTLDLLANKPYDVNVLKFAN</sequence>
<dbReference type="InterPro" id="IPR008979">
    <property type="entry name" value="Galactose-bd-like_sf"/>
</dbReference>
<organism evidence="5 6">
    <name type="scientific">Pseudopedobacter saltans</name>
    <dbReference type="NCBI Taxonomy" id="151895"/>
    <lineage>
        <taxon>Bacteria</taxon>
        <taxon>Pseudomonadati</taxon>
        <taxon>Bacteroidota</taxon>
        <taxon>Sphingobacteriia</taxon>
        <taxon>Sphingobacteriales</taxon>
        <taxon>Sphingobacteriaceae</taxon>
        <taxon>Pseudopedobacter</taxon>
    </lineage>
</organism>
<proteinExistence type="predicted"/>
<reference evidence="5 6" key="1">
    <citation type="submission" date="2017-11" db="EMBL/GenBank/DDBJ databases">
        <title>Infants hospitalized years apart are colonized by the same room-sourced microbial strains.</title>
        <authorList>
            <person name="Brooks B."/>
            <person name="Olm M.R."/>
            <person name="Firek B.A."/>
            <person name="Baker R."/>
            <person name="Thomas B.C."/>
            <person name="Morowitz M.J."/>
            <person name="Banfield J.F."/>
        </authorList>
    </citation>
    <scope>NUCLEOTIDE SEQUENCE [LARGE SCALE GENOMIC DNA]</scope>
    <source>
        <strain evidence="5">S2_009_000_R2_76</strain>
    </source>
</reference>
<dbReference type="Pfam" id="PF22124">
    <property type="entry name" value="Glyco_hydro_95_cat"/>
    <property type="match status" value="1"/>
</dbReference>
<evidence type="ECO:0000256" key="1">
    <source>
        <dbReference type="SAM" id="Phobius"/>
    </source>
</evidence>
<protein>
    <submittedName>
        <fullName evidence="5">Alpha-L-fucosidase</fullName>
    </submittedName>
</protein>
<dbReference type="Proteomes" id="UP000249645">
    <property type="component" value="Unassembled WGS sequence"/>
</dbReference>
<feature type="domain" description="Glycosyl hydrolase family 95 N-terminal" evidence="2">
    <location>
        <begin position="296"/>
        <end position="442"/>
    </location>
</feature>
<feature type="domain" description="Glycosyl hydrolase family 95 N-terminal" evidence="2">
    <location>
        <begin position="38"/>
        <end position="130"/>
    </location>
</feature>
<dbReference type="GO" id="GO:0005975">
    <property type="term" value="P:carbohydrate metabolic process"/>
    <property type="evidence" value="ECO:0007669"/>
    <property type="project" value="InterPro"/>
</dbReference>
<dbReference type="Gene3D" id="2.60.120.260">
    <property type="entry name" value="Galactose-binding domain-like"/>
    <property type="match status" value="1"/>
</dbReference>
<dbReference type="Gene3D" id="2.70.98.50">
    <property type="entry name" value="putative glycoside hydrolase family protein from bacillus halodurans"/>
    <property type="match status" value="1"/>
</dbReference>
<name>A0A2W5F2D4_9SPHI</name>
<dbReference type="Pfam" id="PF14498">
    <property type="entry name" value="Glyco_hyd_65N_2"/>
    <property type="match status" value="2"/>
</dbReference>
<dbReference type="InterPro" id="IPR012341">
    <property type="entry name" value="6hp_glycosidase-like_sf"/>
</dbReference>
<gene>
    <name evidence="5" type="ORF">DI598_09075</name>
</gene>
<accession>A0A2W5F2D4</accession>
<evidence type="ECO:0000259" key="2">
    <source>
        <dbReference type="Pfam" id="PF14498"/>
    </source>
</evidence>
<evidence type="ECO:0000259" key="3">
    <source>
        <dbReference type="Pfam" id="PF21307"/>
    </source>
</evidence>
<dbReference type="AlphaFoldDB" id="A0A2W5F2D4"/>
<keyword evidence="1" id="KW-0472">Membrane</keyword>
<evidence type="ECO:0000313" key="6">
    <source>
        <dbReference type="Proteomes" id="UP000249645"/>
    </source>
</evidence>
<keyword evidence="1" id="KW-0812">Transmembrane</keyword>
<dbReference type="EMBL" id="QFOI01000138">
    <property type="protein sequence ID" value="PZP48923.1"/>
    <property type="molecule type" value="Genomic_DNA"/>
</dbReference>
<dbReference type="PANTHER" id="PTHR31084:SF0">
    <property type="entry name" value="ALPHA-L-FUCOSIDASE 2"/>
    <property type="match status" value="1"/>
</dbReference>
<dbReference type="InterPro" id="IPR027414">
    <property type="entry name" value="GH95_N_dom"/>
</dbReference>
<dbReference type="SUPFAM" id="SSF49785">
    <property type="entry name" value="Galactose-binding domain-like"/>
    <property type="match status" value="1"/>
</dbReference>
<dbReference type="InterPro" id="IPR008928">
    <property type="entry name" value="6-hairpin_glycosidase_sf"/>
</dbReference>
<comment type="caution">
    <text evidence="5">The sequence shown here is derived from an EMBL/GenBank/DDBJ whole genome shotgun (WGS) entry which is preliminary data.</text>
</comment>
<feature type="transmembrane region" description="Helical" evidence="1">
    <location>
        <begin position="12"/>
        <end position="29"/>
    </location>
</feature>
<feature type="domain" description="Glycosyl hydrolase family 95 catalytic" evidence="4">
    <location>
        <begin position="465"/>
        <end position="868"/>
    </location>
</feature>
<feature type="domain" description="Alpha fucosidase A-like C-terminal" evidence="3">
    <location>
        <begin position="870"/>
        <end position="932"/>
    </location>
</feature>
<dbReference type="SUPFAM" id="SSF48208">
    <property type="entry name" value="Six-hairpin glycosidases"/>
    <property type="match status" value="1"/>
</dbReference>
<dbReference type="InterPro" id="IPR054363">
    <property type="entry name" value="GH95_cat"/>
</dbReference>
<dbReference type="Gene3D" id="1.50.10.10">
    <property type="match status" value="1"/>
</dbReference>
<keyword evidence="1" id="KW-1133">Transmembrane helix</keyword>
<dbReference type="GO" id="GO:0004560">
    <property type="term" value="F:alpha-L-fucosidase activity"/>
    <property type="evidence" value="ECO:0007669"/>
    <property type="project" value="TreeGrafter"/>
</dbReference>
<dbReference type="PANTHER" id="PTHR31084">
    <property type="entry name" value="ALPHA-L-FUCOSIDASE 2"/>
    <property type="match status" value="1"/>
</dbReference>
<evidence type="ECO:0000259" key="4">
    <source>
        <dbReference type="Pfam" id="PF22124"/>
    </source>
</evidence>